<feature type="compositionally biased region" description="Low complexity" evidence="1">
    <location>
        <begin position="1"/>
        <end position="14"/>
    </location>
</feature>
<keyword evidence="2" id="KW-1185">Reference proteome</keyword>
<sequence length="41" mass="4485">LPQYSSTSSTSTCSDGENHYGRNTSCSYSSKPPRWSTVSHT</sequence>
<evidence type="ECO:0000313" key="3">
    <source>
        <dbReference type="WBParaSite" id="HPBE_0000142801-mRNA-1"/>
    </source>
</evidence>
<reference evidence="3" key="1">
    <citation type="submission" date="2019-09" db="UniProtKB">
        <authorList>
            <consortium name="WormBaseParasite"/>
        </authorList>
    </citation>
    <scope>IDENTIFICATION</scope>
</reference>
<evidence type="ECO:0000256" key="1">
    <source>
        <dbReference type="SAM" id="MobiDB-lite"/>
    </source>
</evidence>
<name>A0A183F5I6_HELPZ</name>
<proteinExistence type="predicted"/>
<dbReference type="WBParaSite" id="HPBE_0000142801-mRNA-1">
    <property type="protein sequence ID" value="HPBE_0000142801-mRNA-1"/>
    <property type="gene ID" value="HPBE_0000142801"/>
</dbReference>
<organism evidence="2 3">
    <name type="scientific">Heligmosomoides polygyrus</name>
    <name type="common">Parasitic roundworm</name>
    <dbReference type="NCBI Taxonomy" id="6339"/>
    <lineage>
        <taxon>Eukaryota</taxon>
        <taxon>Metazoa</taxon>
        <taxon>Ecdysozoa</taxon>
        <taxon>Nematoda</taxon>
        <taxon>Chromadorea</taxon>
        <taxon>Rhabditida</taxon>
        <taxon>Rhabditina</taxon>
        <taxon>Rhabditomorpha</taxon>
        <taxon>Strongyloidea</taxon>
        <taxon>Heligmosomidae</taxon>
        <taxon>Heligmosomoides</taxon>
    </lineage>
</organism>
<accession>A0A183F5I6</accession>
<dbReference type="AlphaFoldDB" id="A0A183F5I6"/>
<evidence type="ECO:0000313" key="2">
    <source>
        <dbReference type="Proteomes" id="UP000050761"/>
    </source>
</evidence>
<feature type="region of interest" description="Disordered" evidence="1">
    <location>
        <begin position="1"/>
        <end position="41"/>
    </location>
</feature>
<feature type="compositionally biased region" description="Polar residues" evidence="1">
    <location>
        <begin position="21"/>
        <end position="41"/>
    </location>
</feature>
<dbReference type="Proteomes" id="UP000050761">
    <property type="component" value="Unassembled WGS sequence"/>
</dbReference>
<protein>
    <submittedName>
        <fullName evidence="3">Orthodenticle homeobox 1</fullName>
    </submittedName>
</protein>